<dbReference type="RefSeq" id="WP_176008767.1">
    <property type="nucleotide sequence ID" value="NZ_CP041372.2"/>
</dbReference>
<evidence type="ECO:0000313" key="2">
    <source>
        <dbReference type="Proteomes" id="UP000318138"/>
    </source>
</evidence>
<reference evidence="2" key="1">
    <citation type="submission" date="2019-07" db="EMBL/GenBank/DDBJ databases">
        <title>Bacillus alkalisoli sp. nov. isolated from saline soil.</title>
        <authorList>
            <person name="Sun J.-Q."/>
            <person name="Xu L."/>
        </authorList>
    </citation>
    <scope>NUCLEOTIDE SEQUENCE [LARGE SCALE GENOMIC DNA]</scope>
    <source>
        <strain evidence="2">M4U3P1</strain>
    </source>
</reference>
<protein>
    <submittedName>
        <fullName evidence="1">DUF5342 family protein</fullName>
    </submittedName>
</protein>
<proteinExistence type="predicted"/>
<gene>
    <name evidence="1" type="ORF">FLK61_28760</name>
</gene>
<dbReference type="KEGG" id="psua:FLK61_28760"/>
<dbReference type="AlphaFoldDB" id="A0A859FDA8"/>
<sequence length="72" mass="8571">MISHFQYKQRNKASAQRGWSFSFFHNQARHTGTYHADGSIEWKQLDSESKKDELEKAVHDLMLYHVYEDHSS</sequence>
<dbReference type="Proteomes" id="UP000318138">
    <property type="component" value="Chromosome"/>
</dbReference>
<evidence type="ECO:0000313" key="1">
    <source>
        <dbReference type="EMBL" id="QKS70732.1"/>
    </source>
</evidence>
<dbReference type="PIRSF" id="PIRSF037692">
    <property type="entry name" value="UCP037692"/>
    <property type="match status" value="1"/>
</dbReference>
<accession>A0A859FDA8</accession>
<dbReference type="InterPro" id="IPR017263">
    <property type="entry name" value="UCP037692"/>
</dbReference>
<dbReference type="EMBL" id="CP041372">
    <property type="protein sequence ID" value="QKS70732.1"/>
    <property type="molecule type" value="Genomic_DNA"/>
</dbReference>
<keyword evidence="2" id="KW-1185">Reference proteome</keyword>
<organism evidence="1 2">
    <name type="scientific">Paenalkalicoccus suaedae</name>
    <dbReference type="NCBI Taxonomy" id="2592382"/>
    <lineage>
        <taxon>Bacteria</taxon>
        <taxon>Bacillati</taxon>
        <taxon>Bacillota</taxon>
        <taxon>Bacilli</taxon>
        <taxon>Bacillales</taxon>
        <taxon>Bacillaceae</taxon>
        <taxon>Paenalkalicoccus</taxon>
    </lineage>
</organism>
<name>A0A859FDA8_9BACI</name>
<dbReference type="Pfam" id="PF17277">
    <property type="entry name" value="DUF5342"/>
    <property type="match status" value="1"/>
</dbReference>